<evidence type="ECO:0000313" key="4">
    <source>
        <dbReference type="Proteomes" id="UP000199497"/>
    </source>
</evidence>
<keyword evidence="4" id="KW-1185">Reference proteome</keyword>
<feature type="compositionally biased region" description="Basic and acidic residues" evidence="1">
    <location>
        <begin position="127"/>
        <end position="143"/>
    </location>
</feature>
<feature type="region of interest" description="Disordered" evidence="1">
    <location>
        <begin position="61"/>
        <end position="175"/>
    </location>
</feature>
<evidence type="ECO:0000313" key="3">
    <source>
        <dbReference type="EMBL" id="SDP67525.1"/>
    </source>
</evidence>
<evidence type="ECO:0000256" key="2">
    <source>
        <dbReference type="SAM" id="Phobius"/>
    </source>
</evidence>
<feature type="compositionally biased region" description="Basic and acidic residues" evidence="1">
    <location>
        <begin position="154"/>
        <end position="175"/>
    </location>
</feature>
<accession>A0A1H0UN62</accession>
<dbReference type="STRING" id="405564.SAMN04487905_10725"/>
<evidence type="ECO:0000256" key="1">
    <source>
        <dbReference type="SAM" id="MobiDB-lite"/>
    </source>
</evidence>
<sequence length="200" mass="22184">MTAELIAWAPAGWHLVRLGLAVLCGVLLTAVPATILLVRARRRQQRLRRQLARLSTSTALLAGSARNGQPRRVGTAADQDEDVRRRDSPDAGPEPEPERKKDPQSPDERPTGVDEPTEPDALAATAEPDRSTGAERSEYRGGSDGESYFGSEESAERFRREYLQPMDDSKQRLEELRMRLTGELRMEENEHSGNGRQPGA</sequence>
<gene>
    <name evidence="3" type="ORF">SAMN04487905_10725</name>
</gene>
<dbReference type="EMBL" id="FNJR01000007">
    <property type="protein sequence ID" value="SDP67525.1"/>
    <property type="molecule type" value="Genomic_DNA"/>
</dbReference>
<proteinExistence type="predicted"/>
<organism evidence="3 4">
    <name type="scientific">Actinopolyspora xinjiangensis</name>
    <dbReference type="NCBI Taxonomy" id="405564"/>
    <lineage>
        <taxon>Bacteria</taxon>
        <taxon>Bacillati</taxon>
        <taxon>Actinomycetota</taxon>
        <taxon>Actinomycetes</taxon>
        <taxon>Actinopolysporales</taxon>
        <taxon>Actinopolysporaceae</taxon>
        <taxon>Actinopolyspora</taxon>
    </lineage>
</organism>
<feature type="compositionally biased region" description="Basic and acidic residues" evidence="1">
    <location>
        <begin position="96"/>
        <end position="112"/>
    </location>
</feature>
<reference evidence="4" key="1">
    <citation type="submission" date="2016-10" db="EMBL/GenBank/DDBJ databases">
        <authorList>
            <person name="Varghese N."/>
            <person name="Submissions S."/>
        </authorList>
    </citation>
    <scope>NUCLEOTIDE SEQUENCE [LARGE SCALE GENOMIC DNA]</scope>
    <source>
        <strain evidence="4">DSM 46732</strain>
    </source>
</reference>
<dbReference type="OrthoDB" id="5186176at2"/>
<keyword evidence="2" id="KW-0812">Transmembrane</keyword>
<name>A0A1H0UN62_9ACTN</name>
<keyword evidence="2" id="KW-1133">Transmembrane helix</keyword>
<protein>
    <submittedName>
        <fullName evidence="3">Uncharacterized protein</fullName>
    </submittedName>
</protein>
<dbReference type="RefSeq" id="WP_139182964.1">
    <property type="nucleotide sequence ID" value="NZ_FNJR01000007.1"/>
</dbReference>
<dbReference type="Proteomes" id="UP000199497">
    <property type="component" value="Unassembled WGS sequence"/>
</dbReference>
<dbReference type="AlphaFoldDB" id="A0A1H0UN62"/>
<keyword evidence="2" id="KW-0472">Membrane</keyword>
<feature type="transmembrane region" description="Helical" evidence="2">
    <location>
        <begin position="20"/>
        <end position="40"/>
    </location>
</feature>